<dbReference type="PIRSF" id="PIRSF038934">
    <property type="entry name" value="HyaE_HupG"/>
    <property type="match status" value="1"/>
</dbReference>
<sequence length="134" mass="14016">MGSSLAPAAAHRNALPIVDQATVDDFIAAASDKITVLFFRGDTARFPEATDIAVVLPELITAFAGRLVGAEIAAGDEEALMPRFGVKVCPGIALARPGRSLGAISKIQDWSVYLARINVLLDADARILAQEASA</sequence>
<reference evidence="3 4" key="1">
    <citation type="submission" date="2018-06" db="EMBL/GenBank/DDBJ databases">
        <title>Draft Whole-Genome Sequence of the purple photosynthetic bacterium Rhodospeudomonas palustris XCP.</title>
        <authorList>
            <person name="Rayyan A."/>
            <person name="Meyer T.E."/>
            <person name="Kyndt J.A."/>
        </authorList>
    </citation>
    <scope>NUCLEOTIDE SEQUENCE [LARGE SCALE GENOMIC DNA]</scope>
    <source>
        <strain evidence="3 4">XCP</strain>
    </source>
</reference>
<dbReference type="CDD" id="cd02965">
    <property type="entry name" value="HyaE"/>
    <property type="match status" value="1"/>
</dbReference>
<dbReference type="Proteomes" id="UP000248134">
    <property type="component" value="Unassembled WGS sequence"/>
</dbReference>
<protein>
    <recommendedName>
        <fullName evidence="2">Hydrogenase expression/formation protein</fullName>
    </recommendedName>
</protein>
<dbReference type="Gene3D" id="3.40.30.10">
    <property type="entry name" value="Glutaredoxin"/>
    <property type="match status" value="1"/>
</dbReference>
<evidence type="ECO:0000256" key="1">
    <source>
        <dbReference type="ARBA" id="ARBA00009004"/>
    </source>
</evidence>
<dbReference type="OrthoDB" id="6560050at2"/>
<organism evidence="3 4">
    <name type="scientific">Rhodopseudomonas palustris</name>
    <dbReference type="NCBI Taxonomy" id="1076"/>
    <lineage>
        <taxon>Bacteria</taxon>
        <taxon>Pseudomonadati</taxon>
        <taxon>Pseudomonadota</taxon>
        <taxon>Alphaproteobacteria</taxon>
        <taxon>Hyphomicrobiales</taxon>
        <taxon>Nitrobacteraceae</taxon>
        <taxon>Rhodopseudomonas</taxon>
    </lineage>
</organism>
<dbReference type="InterPro" id="IPR010893">
    <property type="entry name" value="NiFe-hyd_mat_HyaE"/>
</dbReference>
<accession>A0A323UEC6</accession>
<name>A0A323UEC6_RHOPL</name>
<proteinExistence type="inferred from homology"/>
<dbReference type="RefSeq" id="WP_110787339.1">
    <property type="nucleotide sequence ID" value="NZ_QKQS01000023.1"/>
</dbReference>
<dbReference type="EMBL" id="QKQS01000023">
    <property type="protein sequence ID" value="PZA11252.1"/>
    <property type="molecule type" value="Genomic_DNA"/>
</dbReference>
<evidence type="ECO:0000256" key="2">
    <source>
        <dbReference type="PIRNR" id="PIRNR038934"/>
    </source>
</evidence>
<gene>
    <name evidence="3" type="ORF">DNX69_18305</name>
</gene>
<dbReference type="AlphaFoldDB" id="A0A323UEC6"/>
<comment type="similarity">
    <text evidence="1 2">Belongs to the HupG/HyaE family.</text>
</comment>
<dbReference type="SUPFAM" id="SSF52833">
    <property type="entry name" value="Thioredoxin-like"/>
    <property type="match status" value="1"/>
</dbReference>
<comment type="caution">
    <text evidence="3">The sequence shown here is derived from an EMBL/GenBank/DDBJ whole genome shotgun (WGS) entry which is preliminary data.</text>
</comment>
<dbReference type="Pfam" id="PF07449">
    <property type="entry name" value="HyaE"/>
    <property type="match status" value="1"/>
</dbReference>
<dbReference type="InterPro" id="IPR036249">
    <property type="entry name" value="Thioredoxin-like_sf"/>
</dbReference>
<dbReference type="Gene3D" id="1.20.5.510">
    <property type="entry name" value="Single helix bin"/>
    <property type="match status" value="1"/>
</dbReference>
<evidence type="ECO:0000313" key="3">
    <source>
        <dbReference type="EMBL" id="PZA11252.1"/>
    </source>
</evidence>
<evidence type="ECO:0000313" key="4">
    <source>
        <dbReference type="Proteomes" id="UP000248134"/>
    </source>
</evidence>